<name>A0AAV8QEW5_ENSVE</name>
<dbReference type="Proteomes" id="UP001222027">
    <property type="component" value="Unassembled WGS sequence"/>
</dbReference>
<reference evidence="1 2" key="1">
    <citation type="submission" date="2022-12" db="EMBL/GenBank/DDBJ databases">
        <title>Chromosome-scale assembly of the Ensete ventricosum genome.</title>
        <authorList>
            <person name="Dussert Y."/>
            <person name="Stocks J."/>
            <person name="Wendawek A."/>
            <person name="Woldeyes F."/>
            <person name="Nichols R.A."/>
            <person name="Borrell J.S."/>
        </authorList>
    </citation>
    <scope>NUCLEOTIDE SEQUENCE [LARGE SCALE GENOMIC DNA]</scope>
    <source>
        <strain evidence="2">cv. Maze</strain>
        <tissue evidence="1">Seeds</tissue>
    </source>
</reference>
<organism evidence="1 2">
    <name type="scientific">Ensete ventricosum</name>
    <name type="common">Abyssinian banana</name>
    <name type="synonym">Musa ensete</name>
    <dbReference type="NCBI Taxonomy" id="4639"/>
    <lineage>
        <taxon>Eukaryota</taxon>
        <taxon>Viridiplantae</taxon>
        <taxon>Streptophyta</taxon>
        <taxon>Embryophyta</taxon>
        <taxon>Tracheophyta</taxon>
        <taxon>Spermatophyta</taxon>
        <taxon>Magnoliopsida</taxon>
        <taxon>Liliopsida</taxon>
        <taxon>Zingiberales</taxon>
        <taxon>Musaceae</taxon>
        <taxon>Ensete</taxon>
    </lineage>
</organism>
<accession>A0AAV8QEW5</accession>
<evidence type="ECO:0000313" key="2">
    <source>
        <dbReference type="Proteomes" id="UP001222027"/>
    </source>
</evidence>
<sequence>MAATVRSEDWSFSVQFLGLDLDFALFSPRVRREAKSWCLRESYRVLPSVVDSLYIKGRRRRDFCHRWRALD</sequence>
<dbReference type="AlphaFoldDB" id="A0AAV8QEW5"/>
<gene>
    <name evidence="1" type="ORF">OPV22_019827</name>
</gene>
<comment type="caution">
    <text evidence="1">The sequence shown here is derived from an EMBL/GenBank/DDBJ whole genome shotgun (WGS) entry which is preliminary data.</text>
</comment>
<evidence type="ECO:0000313" key="1">
    <source>
        <dbReference type="EMBL" id="KAJ8476100.1"/>
    </source>
</evidence>
<keyword evidence="2" id="KW-1185">Reference proteome</keyword>
<dbReference type="EMBL" id="JAQQAF010000006">
    <property type="protein sequence ID" value="KAJ8476100.1"/>
    <property type="molecule type" value="Genomic_DNA"/>
</dbReference>
<protein>
    <submittedName>
        <fullName evidence="1">Uncharacterized protein</fullName>
    </submittedName>
</protein>
<proteinExistence type="predicted"/>